<evidence type="ECO:0000313" key="3">
    <source>
        <dbReference type="Proteomes" id="UP000193404"/>
    </source>
</evidence>
<feature type="binding site" evidence="1">
    <location>
        <position position="85"/>
    </location>
    <ligand>
        <name>a divalent metal cation</name>
        <dbReference type="ChEBI" id="CHEBI:60240"/>
        <label>1</label>
    </ligand>
</feature>
<keyword evidence="2" id="KW-0378">Hydrolase</keyword>
<dbReference type="SUPFAM" id="SSF51556">
    <property type="entry name" value="Metallo-dependent hydrolases"/>
    <property type="match status" value="1"/>
</dbReference>
<dbReference type="Pfam" id="PF01026">
    <property type="entry name" value="TatD_DNase"/>
    <property type="match status" value="1"/>
</dbReference>
<reference evidence="2 3" key="1">
    <citation type="submission" date="2017-03" db="EMBL/GenBank/DDBJ databases">
        <title>Sulfur activation and transportation mechanism of thermophilic Archaea Acidianus manzaensis YN-25.</title>
        <authorList>
            <person name="Ma Y."/>
            <person name="Yang Y."/>
            <person name="Xia J."/>
        </authorList>
    </citation>
    <scope>NUCLEOTIDE SEQUENCE [LARGE SCALE GENOMIC DNA]</scope>
    <source>
        <strain evidence="2 3">YN-25</strain>
    </source>
</reference>
<dbReference type="PANTHER" id="PTHR46124">
    <property type="entry name" value="D-AMINOACYL-TRNA DEACYLASE"/>
    <property type="match status" value="1"/>
</dbReference>
<protein>
    <submittedName>
        <fullName evidence="2">Hydrolase TatD</fullName>
    </submittedName>
</protein>
<dbReference type="RefSeq" id="WP_148691497.1">
    <property type="nucleotide sequence ID" value="NZ_CP020477.1"/>
</dbReference>
<dbReference type="KEGG" id="aman:B6F84_06485"/>
<evidence type="ECO:0000256" key="1">
    <source>
        <dbReference type="PIRSR" id="PIRSR005902-1"/>
    </source>
</evidence>
<dbReference type="CDD" id="cd01310">
    <property type="entry name" value="TatD_DNAse"/>
    <property type="match status" value="1"/>
</dbReference>
<feature type="binding site" evidence="1">
    <location>
        <position position="145"/>
    </location>
    <ligand>
        <name>a divalent metal cation</name>
        <dbReference type="ChEBI" id="CHEBI:60240"/>
        <label>2</label>
    </ligand>
</feature>
<feature type="binding site" evidence="1">
    <location>
        <position position="123"/>
    </location>
    <ligand>
        <name>a divalent metal cation</name>
        <dbReference type="ChEBI" id="CHEBI:60240"/>
        <label>2</label>
    </ligand>
</feature>
<organism evidence="2 3">
    <name type="scientific">Acidianus manzaensis</name>
    <dbReference type="NCBI Taxonomy" id="282676"/>
    <lineage>
        <taxon>Archaea</taxon>
        <taxon>Thermoproteota</taxon>
        <taxon>Thermoprotei</taxon>
        <taxon>Sulfolobales</taxon>
        <taxon>Sulfolobaceae</taxon>
        <taxon>Acidianus</taxon>
    </lineage>
</organism>
<dbReference type="GO" id="GO:0016788">
    <property type="term" value="F:hydrolase activity, acting on ester bonds"/>
    <property type="evidence" value="ECO:0007669"/>
    <property type="project" value="InterPro"/>
</dbReference>
<name>A0A1W6JZS5_9CREN</name>
<dbReference type="Gene3D" id="3.20.20.140">
    <property type="entry name" value="Metal-dependent hydrolases"/>
    <property type="match status" value="1"/>
</dbReference>
<feature type="binding site" evidence="1">
    <location>
        <position position="8"/>
    </location>
    <ligand>
        <name>a divalent metal cation</name>
        <dbReference type="ChEBI" id="CHEBI:60240"/>
        <label>1</label>
    </ligand>
</feature>
<gene>
    <name evidence="2" type="ORF">B6F84_06485</name>
</gene>
<dbReference type="GO" id="GO:0046872">
    <property type="term" value="F:metal ion binding"/>
    <property type="evidence" value="ECO:0007669"/>
    <property type="project" value="UniProtKB-KW"/>
</dbReference>
<dbReference type="PANTHER" id="PTHR46124:SF2">
    <property type="entry name" value="D-AMINOACYL-TRNA DEACYLASE"/>
    <property type="match status" value="1"/>
</dbReference>
<evidence type="ECO:0000313" key="2">
    <source>
        <dbReference type="EMBL" id="ARM75720.1"/>
    </source>
</evidence>
<dbReference type="PIRSF" id="PIRSF005902">
    <property type="entry name" value="DNase_TatD"/>
    <property type="match status" value="1"/>
</dbReference>
<keyword evidence="1" id="KW-0479">Metal-binding</keyword>
<keyword evidence="3" id="KW-1185">Reference proteome</keyword>
<dbReference type="STRING" id="282676.B6F84_06485"/>
<dbReference type="GeneID" id="41590551"/>
<sequence length="241" mass="27723">MLIDIHAHLDSKEFENKVDETINKCKIIIINAGVDYKSDLASIELSKKFPQILPAVGLHPEYINRFDQEINQIIPLFNTAVAISEVGLDYFWIKDQTLRKKQIEAMKFFLEYSEKIKKSIIIHVRGGMKDLLQLLPSYHITFVIHAFEGSIKDAKKIIDLGGYISVPPIVIRDKYRQKIIENTDLDYLVTETDSPFLGPEKTKINEPCNVSLTLQKISEIKNIPVNEIEDKIEKNFKKIIP</sequence>
<proteinExistence type="predicted"/>
<dbReference type="InterPro" id="IPR001130">
    <property type="entry name" value="TatD-like"/>
</dbReference>
<dbReference type="OrthoDB" id="26412at2157"/>
<feature type="binding site" evidence="1">
    <location>
        <position position="193"/>
    </location>
    <ligand>
        <name>a divalent metal cation</name>
        <dbReference type="ChEBI" id="CHEBI:60240"/>
        <label>1</label>
    </ligand>
</feature>
<accession>A0A1W6JZS5</accession>
<dbReference type="InterPro" id="IPR032466">
    <property type="entry name" value="Metal_Hydrolase"/>
</dbReference>
<dbReference type="Proteomes" id="UP000193404">
    <property type="component" value="Chromosome"/>
</dbReference>
<dbReference type="EMBL" id="CP020477">
    <property type="protein sequence ID" value="ARM75720.1"/>
    <property type="molecule type" value="Genomic_DNA"/>
</dbReference>
<dbReference type="AlphaFoldDB" id="A0A1W6JZS5"/>
<feature type="binding site" evidence="1">
    <location>
        <position position="6"/>
    </location>
    <ligand>
        <name>a divalent metal cation</name>
        <dbReference type="ChEBI" id="CHEBI:60240"/>
        <label>1</label>
    </ligand>
</feature>